<proteinExistence type="predicted"/>
<reference evidence="2" key="1">
    <citation type="journal article" date="2019" name="Int. J. Syst. Evol. Microbiol.">
        <title>The Global Catalogue of Microorganisms (GCM) 10K type strain sequencing project: providing services to taxonomists for standard genome sequencing and annotation.</title>
        <authorList>
            <consortium name="The Broad Institute Genomics Platform"/>
            <consortium name="The Broad Institute Genome Sequencing Center for Infectious Disease"/>
            <person name="Wu L."/>
            <person name="Ma J."/>
        </authorList>
    </citation>
    <scope>NUCLEOTIDE SEQUENCE [LARGE SCALE GENOMIC DNA]</scope>
    <source>
        <strain evidence="2">CGMCC 1.15043</strain>
    </source>
</reference>
<evidence type="ECO:0000313" key="1">
    <source>
        <dbReference type="EMBL" id="GFZ80021.1"/>
    </source>
</evidence>
<gene>
    <name evidence="1" type="ORF">GCM10008018_26940</name>
</gene>
<accession>A0ABQ1EP41</accession>
<sequence length="60" mass="6705">MLTLRNCKLSTKVAGFLPIAVPLKEKIIESPQWWGYKKMQIEGMQNNNANRGNANNLACG</sequence>
<comment type="caution">
    <text evidence="1">The sequence shown here is derived from an EMBL/GenBank/DDBJ whole genome shotgun (WGS) entry which is preliminary data.</text>
</comment>
<keyword evidence="2" id="KW-1185">Reference proteome</keyword>
<protein>
    <submittedName>
        <fullName evidence="1">Uncharacterized protein</fullName>
    </submittedName>
</protein>
<dbReference type="EMBL" id="BMHE01000011">
    <property type="protein sequence ID" value="GFZ80021.1"/>
    <property type="molecule type" value="Genomic_DNA"/>
</dbReference>
<evidence type="ECO:0000313" key="2">
    <source>
        <dbReference type="Proteomes" id="UP000615455"/>
    </source>
</evidence>
<organism evidence="1 2">
    <name type="scientific">Paenibacillus marchantiophytorum</name>
    <dbReference type="NCBI Taxonomy" id="1619310"/>
    <lineage>
        <taxon>Bacteria</taxon>
        <taxon>Bacillati</taxon>
        <taxon>Bacillota</taxon>
        <taxon>Bacilli</taxon>
        <taxon>Bacillales</taxon>
        <taxon>Paenibacillaceae</taxon>
        <taxon>Paenibacillus</taxon>
    </lineage>
</organism>
<name>A0ABQ1EP41_9BACL</name>
<dbReference type="Proteomes" id="UP000615455">
    <property type="component" value="Unassembled WGS sequence"/>
</dbReference>